<keyword evidence="2" id="KW-1133">Transmembrane helix</keyword>
<dbReference type="AlphaFoldDB" id="A0A4Y9YH70"/>
<gene>
    <name evidence="4" type="ORF">EVJ58_g5262</name>
</gene>
<reference evidence="4 5" key="1">
    <citation type="submission" date="2019-01" db="EMBL/GenBank/DDBJ databases">
        <title>Genome sequencing of the rare red list fungi Fomitopsis rosea.</title>
        <authorList>
            <person name="Buettner E."/>
            <person name="Kellner H."/>
        </authorList>
    </citation>
    <scope>NUCLEOTIDE SEQUENCE [LARGE SCALE GENOMIC DNA]</scope>
    <source>
        <strain evidence="4 5">DSM 105464</strain>
    </source>
</reference>
<accession>A0A4Y9YH70</accession>
<feature type="compositionally biased region" description="Pro residues" evidence="1">
    <location>
        <begin position="28"/>
        <end position="39"/>
    </location>
</feature>
<feature type="transmembrane region" description="Helical" evidence="2">
    <location>
        <begin position="75"/>
        <end position="100"/>
    </location>
</feature>
<name>A0A4Y9YH70_9APHY</name>
<feature type="region of interest" description="Disordered" evidence="1">
    <location>
        <begin position="393"/>
        <end position="431"/>
    </location>
</feature>
<dbReference type="Proteomes" id="UP000298390">
    <property type="component" value="Unassembled WGS sequence"/>
</dbReference>
<proteinExistence type="predicted"/>
<evidence type="ECO:0000313" key="5">
    <source>
        <dbReference type="Proteomes" id="UP000298390"/>
    </source>
</evidence>
<evidence type="ECO:0000256" key="2">
    <source>
        <dbReference type="SAM" id="Phobius"/>
    </source>
</evidence>
<protein>
    <recommendedName>
        <fullName evidence="3">DUF7330 domain-containing protein</fullName>
    </recommendedName>
</protein>
<sequence>MIIDDEDPASPSKDQQALPAVQHAQDDGPPPAYTAPVPGPSQVIAPVYDPRYAPYDPLLDPERRFEKGEPAGRRFVKAFAVAALIWALLVALTQGTLLWARVNARTGVPGYMKRPSRWAAHDGGLRSMSLEMPLPSDAFYLFARGSYSSGHLRVVHNTDWTLRDTIKIDIQVHTTSPDILAGATICRMQRKEGEQGLALLTPDDMSAYAQMTWSIKVQLPPSLNSDPLYFPAFETTLPRFTQTFDDMHDDVVFGFLGLASTNGRIHAHSVHANTAELLTSNGEVAGDFTASHLEIVASNQPIKANITIIADETNNGTLKLKSSNGEIHSTVTLLDAQPASGEGTFSVIARTTNAALELAVVDLPLDADVHVSAKTSQGSATLRLPHTFEGDFQLRTSNSLPGRALRAGRARPERQGGASGGCRRNGWAGIG</sequence>
<dbReference type="InterPro" id="IPR055754">
    <property type="entry name" value="DUF7330"/>
</dbReference>
<organism evidence="4 5">
    <name type="scientific">Rhodofomes roseus</name>
    <dbReference type="NCBI Taxonomy" id="34475"/>
    <lineage>
        <taxon>Eukaryota</taxon>
        <taxon>Fungi</taxon>
        <taxon>Dikarya</taxon>
        <taxon>Basidiomycota</taxon>
        <taxon>Agaricomycotina</taxon>
        <taxon>Agaricomycetes</taxon>
        <taxon>Polyporales</taxon>
        <taxon>Rhodofomes</taxon>
    </lineage>
</organism>
<dbReference type="EMBL" id="SEKV01000263">
    <property type="protein sequence ID" value="TFY60269.1"/>
    <property type="molecule type" value="Genomic_DNA"/>
</dbReference>
<keyword evidence="2" id="KW-0472">Membrane</keyword>
<evidence type="ECO:0000313" key="4">
    <source>
        <dbReference type="EMBL" id="TFY60269.1"/>
    </source>
</evidence>
<comment type="caution">
    <text evidence="4">The sequence shown here is derived from an EMBL/GenBank/DDBJ whole genome shotgun (WGS) entry which is preliminary data.</text>
</comment>
<evidence type="ECO:0000256" key="1">
    <source>
        <dbReference type="SAM" id="MobiDB-lite"/>
    </source>
</evidence>
<feature type="domain" description="DUF7330" evidence="3">
    <location>
        <begin position="311"/>
        <end position="398"/>
    </location>
</feature>
<keyword evidence="2" id="KW-0812">Transmembrane</keyword>
<dbReference type="Pfam" id="PF24016">
    <property type="entry name" value="DUF7330"/>
    <property type="match status" value="1"/>
</dbReference>
<feature type="region of interest" description="Disordered" evidence="1">
    <location>
        <begin position="1"/>
        <end position="40"/>
    </location>
</feature>
<dbReference type="STRING" id="34475.A0A4Y9YH70"/>
<evidence type="ECO:0000259" key="3">
    <source>
        <dbReference type="Pfam" id="PF24016"/>
    </source>
</evidence>